<dbReference type="PROSITE" id="PS50943">
    <property type="entry name" value="HTH_CROC1"/>
    <property type="match status" value="1"/>
</dbReference>
<evidence type="ECO:0000313" key="2">
    <source>
        <dbReference type="EMBL" id="CUN02074.1"/>
    </source>
</evidence>
<dbReference type="SUPFAM" id="SSF47413">
    <property type="entry name" value="lambda repressor-like DNA-binding domains"/>
    <property type="match status" value="1"/>
</dbReference>
<dbReference type="InterPro" id="IPR001387">
    <property type="entry name" value="Cro/C1-type_HTH"/>
</dbReference>
<dbReference type="RefSeq" id="WP_242854864.1">
    <property type="nucleotide sequence ID" value="NZ_CYXR01000016.1"/>
</dbReference>
<organism evidence="2 3">
    <name type="scientific">Coprococcus comes</name>
    <dbReference type="NCBI Taxonomy" id="410072"/>
    <lineage>
        <taxon>Bacteria</taxon>
        <taxon>Bacillati</taxon>
        <taxon>Bacillota</taxon>
        <taxon>Clostridia</taxon>
        <taxon>Lachnospirales</taxon>
        <taxon>Lachnospiraceae</taxon>
        <taxon>Coprococcus</taxon>
    </lineage>
</organism>
<dbReference type="AlphaFoldDB" id="A0A173TH87"/>
<evidence type="ECO:0000259" key="1">
    <source>
        <dbReference type="PROSITE" id="PS50943"/>
    </source>
</evidence>
<dbReference type="Gene3D" id="1.10.260.40">
    <property type="entry name" value="lambda repressor-like DNA-binding domains"/>
    <property type="match status" value="1"/>
</dbReference>
<protein>
    <submittedName>
        <fullName evidence="2">HTH-type transcriptional regulator immR</fullName>
    </submittedName>
</protein>
<dbReference type="GO" id="GO:0003677">
    <property type="term" value="F:DNA binding"/>
    <property type="evidence" value="ECO:0007669"/>
    <property type="project" value="InterPro"/>
</dbReference>
<dbReference type="CDD" id="cd00093">
    <property type="entry name" value="HTH_XRE"/>
    <property type="match status" value="1"/>
</dbReference>
<feature type="domain" description="HTH cro/C1-type" evidence="1">
    <location>
        <begin position="8"/>
        <end position="62"/>
    </location>
</feature>
<gene>
    <name evidence="2" type="primary">immR_4</name>
    <name evidence="2" type="ORF">ERS852574_02186</name>
</gene>
<dbReference type="EMBL" id="CYXR01000016">
    <property type="protein sequence ID" value="CUN02074.1"/>
    <property type="molecule type" value="Genomic_DNA"/>
</dbReference>
<evidence type="ECO:0000313" key="3">
    <source>
        <dbReference type="Proteomes" id="UP000095727"/>
    </source>
</evidence>
<reference evidence="2 3" key="1">
    <citation type="submission" date="2015-09" db="EMBL/GenBank/DDBJ databases">
        <authorList>
            <consortium name="Pathogen Informatics"/>
        </authorList>
    </citation>
    <scope>NUCLEOTIDE SEQUENCE [LARGE SCALE GENOMIC DNA]</scope>
    <source>
        <strain evidence="2 3">2789STDY5834962</strain>
    </source>
</reference>
<dbReference type="Proteomes" id="UP000095727">
    <property type="component" value="Unassembled WGS sequence"/>
</dbReference>
<accession>A0A173TH87</accession>
<sequence>MEHIGEILRTAREDNFYTQKKVIELTGINRKTLSGYENSVAEPDLDTFARLLRLYQLSADEVLGIKTSTPPLAFFPFALRMKNAYSFPKI</sequence>
<proteinExistence type="predicted"/>
<name>A0A173TH87_9FIRM</name>
<dbReference type="InterPro" id="IPR010982">
    <property type="entry name" value="Lambda_DNA-bd_dom_sf"/>
</dbReference>
<dbReference type="SMART" id="SM00530">
    <property type="entry name" value="HTH_XRE"/>
    <property type="match status" value="1"/>
</dbReference>
<dbReference type="Pfam" id="PF13560">
    <property type="entry name" value="HTH_31"/>
    <property type="match status" value="1"/>
</dbReference>